<keyword evidence="4" id="KW-1185">Reference proteome</keyword>
<name>A0AAV8THU6_9ROSI</name>
<evidence type="ECO:0008006" key="5">
    <source>
        <dbReference type="Google" id="ProtNLM"/>
    </source>
</evidence>
<comment type="caution">
    <text evidence="3">The sequence shown here is derived from an EMBL/GenBank/DDBJ whole genome shotgun (WGS) entry which is preliminary data.</text>
</comment>
<reference evidence="3 4" key="1">
    <citation type="submission" date="2021-09" db="EMBL/GenBank/DDBJ databases">
        <title>Genomic insights and catalytic innovation underlie evolution of tropane alkaloids biosynthesis.</title>
        <authorList>
            <person name="Wang Y.-J."/>
            <person name="Tian T."/>
            <person name="Huang J.-P."/>
            <person name="Huang S.-X."/>
        </authorList>
    </citation>
    <scope>NUCLEOTIDE SEQUENCE [LARGE SCALE GENOMIC DNA]</scope>
    <source>
        <strain evidence="3">KIB-2018</strain>
        <tissue evidence="3">Leaf</tissue>
    </source>
</reference>
<evidence type="ECO:0000256" key="1">
    <source>
        <dbReference type="ARBA" id="ARBA00023054"/>
    </source>
</evidence>
<dbReference type="AlphaFoldDB" id="A0AAV8THU6"/>
<accession>A0AAV8THU6</accession>
<dbReference type="EMBL" id="JAIWQS010000005">
    <property type="protein sequence ID" value="KAJ8766466.1"/>
    <property type="molecule type" value="Genomic_DNA"/>
</dbReference>
<feature type="region of interest" description="Disordered" evidence="2">
    <location>
        <begin position="1"/>
        <end position="82"/>
    </location>
</feature>
<evidence type="ECO:0000256" key="2">
    <source>
        <dbReference type="SAM" id="MobiDB-lite"/>
    </source>
</evidence>
<sequence length="432" mass="48088">MSQSQSTSTPSRCRVANSRISKEQLSPKPQVTAANNKTRPKSVPSPDLSNNNSKDCSSKVRRSQLLSPNKSKSGEQEVAGSQVAYPSVNRPLIVEQFSKPRRQLHAPLHSSTWKSIRRNQEESNNKEDLLEKPQSNHALIQDLQSQVFALKAELDKAHALNFQLDSLNKKLLQDLAALQTTTQSSNQQSLTGECQNPKFKDIQKLIANKLQHSTVNTEVINGPKNTFQAHQPPSAPQLLPKTGVVERQVTVNCSLPPPPPPPPPLRPRAKTFSSPAAPAVVELYHSLRNQEEGRDTARLGTQYKPPAMTMHSSIVGEIQNRSAHLLAIKEDIKKKGDFINGLIHKVLAAAYTDIEDVLKFTDWLDTELSTLADERAVLKHFKWPERKADAIREAAIEYRGLKLVENEISSYEDDKNIPCGTALKKMVLLLDK</sequence>
<dbReference type="GO" id="GO:0055028">
    <property type="term" value="C:cortical microtubule"/>
    <property type="evidence" value="ECO:0007669"/>
    <property type="project" value="TreeGrafter"/>
</dbReference>
<feature type="compositionally biased region" description="Polar residues" evidence="2">
    <location>
        <begin position="1"/>
        <end position="11"/>
    </location>
</feature>
<evidence type="ECO:0000313" key="4">
    <source>
        <dbReference type="Proteomes" id="UP001159364"/>
    </source>
</evidence>
<feature type="region of interest" description="Disordered" evidence="2">
    <location>
        <begin position="103"/>
        <end position="129"/>
    </location>
</feature>
<feature type="compositionally biased region" description="Polar residues" evidence="2">
    <location>
        <begin position="23"/>
        <end position="37"/>
    </location>
</feature>
<keyword evidence="1" id="KW-0175">Coiled coil</keyword>
<organism evidence="3 4">
    <name type="scientific">Erythroxylum novogranatense</name>
    <dbReference type="NCBI Taxonomy" id="1862640"/>
    <lineage>
        <taxon>Eukaryota</taxon>
        <taxon>Viridiplantae</taxon>
        <taxon>Streptophyta</taxon>
        <taxon>Embryophyta</taxon>
        <taxon>Tracheophyta</taxon>
        <taxon>Spermatophyta</taxon>
        <taxon>Magnoliopsida</taxon>
        <taxon>eudicotyledons</taxon>
        <taxon>Gunneridae</taxon>
        <taxon>Pentapetalae</taxon>
        <taxon>rosids</taxon>
        <taxon>fabids</taxon>
        <taxon>Malpighiales</taxon>
        <taxon>Erythroxylaceae</taxon>
        <taxon>Erythroxylum</taxon>
    </lineage>
</organism>
<feature type="compositionally biased region" description="Basic and acidic residues" evidence="2">
    <location>
        <begin position="118"/>
        <end position="129"/>
    </location>
</feature>
<dbReference type="InterPro" id="IPR040265">
    <property type="entry name" value="CHUP1/IPGA1-like"/>
</dbReference>
<protein>
    <recommendedName>
        <fullName evidence="5">Protein CHUP1, chloroplastic</fullName>
    </recommendedName>
</protein>
<evidence type="ECO:0000313" key="3">
    <source>
        <dbReference type="EMBL" id="KAJ8766466.1"/>
    </source>
</evidence>
<dbReference type="PANTHER" id="PTHR31342">
    <property type="entry name" value="PROTEIN CHUP1, CHLOROPLASTIC"/>
    <property type="match status" value="1"/>
</dbReference>
<dbReference type="PANTHER" id="PTHR31342:SF43">
    <property type="entry name" value="F11A17.16"/>
    <property type="match status" value="1"/>
</dbReference>
<gene>
    <name evidence="3" type="ORF">K2173_022525</name>
</gene>
<proteinExistence type="predicted"/>
<dbReference type="Proteomes" id="UP001159364">
    <property type="component" value="Linkage Group LG05"/>
</dbReference>
<dbReference type="GO" id="GO:0072699">
    <property type="term" value="P:protein localization to cortical microtubule cytoskeleton"/>
    <property type="evidence" value="ECO:0007669"/>
    <property type="project" value="TreeGrafter"/>
</dbReference>